<organism evidence="1 2">
    <name type="scientific">Tanacetum coccineum</name>
    <dbReference type="NCBI Taxonomy" id="301880"/>
    <lineage>
        <taxon>Eukaryota</taxon>
        <taxon>Viridiplantae</taxon>
        <taxon>Streptophyta</taxon>
        <taxon>Embryophyta</taxon>
        <taxon>Tracheophyta</taxon>
        <taxon>Spermatophyta</taxon>
        <taxon>Magnoliopsida</taxon>
        <taxon>eudicotyledons</taxon>
        <taxon>Gunneridae</taxon>
        <taxon>Pentapetalae</taxon>
        <taxon>asterids</taxon>
        <taxon>campanulids</taxon>
        <taxon>Asterales</taxon>
        <taxon>Asteraceae</taxon>
        <taxon>Asteroideae</taxon>
        <taxon>Anthemideae</taxon>
        <taxon>Anthemidinae</taxon>
        <taxon>Tanacetum</taxon>
    </lineage>
</organism>
<gene>
    <name evidence="1" type="ORF">Tco_0820982</name>
</gene>
<name>A0ABQ5ABX6_9ASTR</name>
<proteinExistence type="predicted"/>
<protein>
    <submittedName>
        <fullName evidence="1">Uncharacterized protein</fullName>
    </submittedName>
</protein>
<evidence type="ECO:0000313" key="1">
    <source>
        <dbReference type="EMBL" id="GJS99812.1"/>
    </source>
</evidence>
<reference evidence="1" key="2">
    <citation type="submission" date="2022-01" db="EMBL/GenBank/DDBJ databases">
        <authorList>
            <person name="Yamashiro T."/>
            <person name="Shiraishi A."/>
            <person name="Satake H."/>
            <person name="Nakayama K."/>
        </authorList>
    </citation>
    <scope>NUCLEOTIDE SEQUENCE</scope>
</reference>
<reference evidence="1" key="1">
    <citation type="journal article" date="2022" name="Int. J. Mol. Sci.">
        <title>Draft Genome of Tanacetum Coccineum: Genomic Comparison of Closely Related Tanacetum-Family Plants.</title>
        <authorList>
            <person name="Yamashiro T."/>
            <person name="Shiraishi A."/>
            <person name="Nakayama K."/>
            <person name="Satake H."/>
        </authorList>
    </citation>
    <scope>NUCLEOTIDE SEQUENCE</scope>
</reference>
<accession>A0ABQ5ABX6</accession>
<dbReference type="Proteomes" id="UP001151760">
    <property type="component" value="Unassembled WGS sequence"/>
</dbReference>
<keyword evidence="2" id="KW-1185">Reference proteome</keyword>
<comment type="caution">
    <text evidence="1">The sequence shown here is derived from an EMBL/GenBank/DDBJ whole genome shotgun (WGS) entry which is preliminary data.</text>
</comment>
<dbReference type="EMBL" id="BQNB010012147">
    <property type="protein sequence ID" value="GJS99812.1"/>
    <property type="molecule type" value="Genomic_DNA"/>
</dbReference>
<evidence type="ECO:0000313" key="2">
    <source>
        <dbReference type="Proteomes" id="UP001151760"/>
    </source>
</evidence>
<sequence length="252" mass="28075">MIKRSGTNEICQQMEPYESSWMEYGVYASSSQISSVRVRLCEVEETLNAICSSTLRFVTFPCTRRSSISSMSWILVCGSRLFELDKERHHPFATVIQTYTGFLDGRKVHRTVSSLFAQCEIPRGKNFRSLRNGSRVLRLDTKTTVGLQTFLALGLCFLECAKLSQGNPSLSLALSSSQPLKGTSGSVIVPGERVIGAMGCGKWVWVSCECTREVGRQEKPWVEGGMVWRERIGSSKSSQSLSIAHKWAVEID</sequence>